<reference evidence="2 3" key="1">
    <citation type="submission" date="2018-08" db="EMBL/GenBank/DDBJ databases">
        <title>A genome reference for cultivated species of the human gut microbiota.</title>
        <authorList>
            <person name="Zou Y."/>
            <person name="Xue W."/>
            <person name="Luo G."/>
        </authorList>
    </citation>
    <scope>NUCLEOTIDE SEQUENCE [LARGE SCALE GENOMIC DNA]</scope>
    <source>
        <strain evidence="2 3">AM07-24</strain>
    </source>
</reference>
<comment type="caution">
    <text evidence="2">The sequence shown here is derived from an EMBL/GenBank/DDBJ whole genome shotgun (WGS) entry which is preliminary data.</text>
</comment>
<keyword evidence="2" id="KW-0378">Hydrolase</keyword>
<gene>
    <name evidence="2" type="ORF">DW099_03540</name>
</gene>
<dbReference type="CDD" id="cd07713">
    <property type="entry name" value="DHPS-like_MBL-fold"/>
    <property type="match status" value="1"/>
</dbReference>
<name>A0A415E7A8_9FIRM</name>
<dbReference type="Gene3D" id="3.60.15.10">
    <property type="entry name" value="Ribonuclease Z/Hydroxyacylglutathione hydrolase-like"/>
    <property type="match status" value="1"/>
</dbReference>
<dbReference type="PANTHER" id="PTHR13754">
    <property type="entry name" value="METALLO-BETA-LACTAMASE SUPERFAMILY PROTEIN"/>
    <property type="match status" value="1"/>
</dbReference>
<dbReference type="OrthoDB" id="9803916at2"/>
<accession>A0A415E7A8</accession>
<dbReference type="InterPro" id="IPR001279">
    <property type="entry name" value="Metallo-B-lactamas"/>
</dbReference>
<dbReference type="SUPFAM" id="SSF56281">
    <property type="entry name" value="Metallo-hydrolase/oxidoreductase"/>
    <property type="match status" value="1"/>
</dbReference>
<organism evidence="2 3">
    <name type="scientific">Emergencia timonensis</name>
    <dbReference type="NCBI Taxonomy" id="1776384"/>
    <lineage>
        <taxon>Bacteria</taxon>
        <taxon>Bacillati</taxon>
        <taxon>Bacillota</taxon>
        <taxon>Clostridia</taxon>
        <taxon>Peptostreptococcales</taxon>
        <taxon>Anaerovoracaceae</taxon>
        <taxon>Emergencia</taxon>
    </lineage>
</organism>
<dbReference type="EMBL" id="QRMS01000001">
    <property type="protein sequence ID" value="RHJ89656.1"/>
    <property type="molecule type" value="Genomic_DNA"/>
</dbReference>
<dbReference type="SMART" id="SM00849">
    <property type="entry name" value="Lactamase_B"/>
    <property type="match status" value="1"/>
</dbReference>
<dbReference type="InterPro" id="IPR036866">
    <property type="entry name" value="RibonucZ/Hydroxyglut_hydro"/>
</dbReference>
<dbReference type="RefSeq" id="WP_118333740.1">
    <property type="nucleotide sequence ID" value="NZ_AP025567.1"/>
</dbReference>
<keyword evidence="3" id="KW-1185">Reference proteome</keyword>
<dbReference type="Proteomes" id="UP000284841">
    <property type="component" value="Unassembled WGS sequence"/>
</dbReference>
<evidence type="ECO:0000313" key="2">
    <source>
        <dbReference type="EMBL" id="RHJ89656.1"/>
    </source>
</evidence>
<proteinExistence type="predicted"/>
<evidence type="ECO:0000259" key="1">
    <source>
        <dbReference type="SMART" id="SM00849"/>
    </source>
</evidence>
<dbReference type="InterPro" id="IPR041712">
    <property type="entry name" value="DHPS-like_MBL-fold"/>
</dbReference>
<dbReference type="InterPro" id="IPR052926">
    <property type="entry name" value="Metallo-beta-lactamase_dom"/>
</dbReference>
<feature type="domain" description="Metallo-beta-lactamase" evidence="1">
    <location>
        <begin position="20"/>
        <end position="254"/>
    </location>
</feature>
<dbReference type="AlphaFoldDB" id="A0A415E7A8"/>
<dbReference type="GO" id="GO:0016787">
    <property type="term" value="F:hydrolase activity"/>
    <property type="evidence" value="ECO:0007669"/>
    <property type="project" value="UniProtKB-KW"/>
</dbReference>
<dbReference type="Pfam" id="PF00753">
    <property type="entry name" value="Lactamase_B"/>
    <property type="match status" value="1"/>
</dbReference>
<sequence>MNFSILVDNKTERADCCAEWGLSILIESQGEKILLDTGMSPMFAENAKAMGIDLSDVSALVISHGHFDHTGGAETFADINRDAPIYVHKDALYTTYGEVDGVMDDYNCGILWDDALRRKLQPRIRFTSHKQQIGDHVWVVGNIPSMKEYPPTENFFRRLNIKGAALDGRLAVEPDPMDHEQFIAVEEEGRLHVFSGCSHKGIIPTLRFAMQLFPDYPIAGFTAGMHLHAVSANKRSEIIDALAAMNLDYVVPLHCTGMKAIVEMKMKMGDRCKIMTGGQYMTV</sequence>
<evidence type="ECO:0000313" key="3">
    <source>
        <dbReference type="Proteomes" id="UP000284841"/>
    </source>
</evidence>
<dbReference type="GO" id="GO:0016740">
    <property type="term" value="F:transferase activity"/>
    <property type="evidence" value="ECO:0007669"/>
    <property type="project" value="TreeGrafter"/>
</dbReference>
<dbReference type="PANTHER" id="PTHR13754:SF13">
    <property type="entry name" value="METALLO-BETA-LACTAMASE SUPERFAMILY PROTEIN (AFU_ORTHOLOGUE AFUA_3G07630)"/>
    <property type="match status" value="1"/>
</dbReference>
<protein>
    <submittedName>
        <fullName evidence="2">MBL fold metallo-hydrolase</fullName>
    </submittedName>
</protein>